<sequence>MTLETRTVLANARDVAAAVPGLRAGIVWRSDAPFLGDAAPAGLAPWPPTTVVDLRDPVEAGDRHPLAATSTVHAIPVLPDAAAAGSRAGASLTELYRGMITGDAGRAVAAVAITIAVEDGPVLVHCSAGKDRTGVSVALVLALIGTARDSIVADYVVTAANMGGVVDRMAAAWAGEATGSPTGVDVSRIPAAYLTAPADAIEVVLDAWDAYGGAETWFLAHGGSAAHVAALRERLLG</sequence>
<dbReference type="InterPro" id="IPR000387">
    <property type="entry name" value="Tyr_Pase_dom"/>
</dbReference>
<protein>
    <submittedName>
        <fullName evidence="2">Tyrosine-protein phosphatase</fullName>
        <ecNumber evidence="2">3.1.3.48</ecNumber>
    </submittedName>
</protein>
<dbReference type="Pfam" id="PF13350">
    <property type="entry name" value="Y_phosphatase3"/>
    <property type="match status" value="1"/>
</dbReference>
<dbReference type="EMBL" id="JAUHQB010000008">
    <property type="protein sequence ID" value="MDN4484116.1"/>
    <property type="molecule type" value="Genomic_DNA"/>
</dbReference>
<name>A0AB35MK01_9MICO</name>
<dbReference type="InterPro" id="IPR026893">
    <property type="entry name" value="Tyr/Ser_Pase_IphP-type"/>
</dbReference>
<dbReference type="InterPro" id="IPR016130">
    <property type="entry name" value="Tyr_Pase_AS"/>
</dbReference>
<reference evidence="2 3" key="1">
    <citation type="submission" date="2023-06" db="EMBL/GenBank/DDBJ databases">
        <title>SYSU T0a273.</title>
        <authorList>
            <person name="Gao L."/>
            <person name="Fang B.-Z."/>
            <person name="Li W.-J."/>
        </authorList>
    </citation>
    <scope>NUCLEOTIDE SEQUENCE [LARGE SCALE GENOMIC DNA]</scope>
    <source>
        <strain evidence="2 3">SYSU T0a273</strain>
    </source>
</reference>
<evidence type="ECO:0000313" key="3">
    <source>
        <dbReference type="Proteomes" id="UP001172756"/>
    </source>
</evidence>
<dbReference type="GO" id="GO:0004725">
    <property type="term" value="F:protein tyrosine phosphatase activity"/>
    <property type="evidence" value="ECO:0007669"/>
    <property type="project" value="UniProtKB-EC"/>
</dbReference>
<dbReference type="SUPFAM" id="SSF52799">
    <property type="entry name" value="(Phosphotyrosine protein) phosphatases II"/>
    <property type="match status" value="1"/>
</dbReference>
<proteinExistence type="predicted"/>
<accession>A0AB35MK01</accession>
<dbReference type="Gene3D" id="3.90.190.10">
    <property type="entry name" value="Protein tyrosine phosphatase superfamily"/>
    <property type="match status" value="1"/>
</dbReference>
<dbReference type="InterPro" id="IPR029021">
    <property type="entry name" value="Prot-tyrosine_phosphatase-like"/>
</dbReference>
<dbReference type="PROSITE" id="PS50056">
    <property type="entry name" value="TYR_PHOSPHATASE_2"/>
    <property type="match status" value="1"/>
</dbReference>
<dbReference type="AlphaFoldDB" id="A0AB35MK01"/>
<gene>
    <name evidence="2" type="ORF">QQ002_11245</name>
</gene>
<dbReference type="PROSITE" id="PS00383">
    <property type="entry name" value="TYR_PHOSPHATASE_1"/>
    <property type="match status" value="1"/>
</dbReference>
<dbReference type="RefSeq" id="WP_301160765.1">
    <property type="nucleotide sequence ID" value="NZ_JAUHQB010000008.1"/>
</dbReference>
<evidence type="ECO:0000259" key="1">
    <source>
        <dbReference type="PROSITE" id="PS50056"/>
    </source>
</evidence>
<comment type="caution">
    <text evidence="2">The sequence shown here is derived from an EMBL/GenBank/DDBJ whole genome shotgun (WGS) entry which is preliminary data.</text>
</comment>
<organism evidence="2 3">
    <name type="scientific">Demequina lignilytica</name>
    <dbReference type="NCBI Taxonomy" id="3051663"/>
    <lineage>
        <taxon>Bacteria</taxon>
        <taxon>Bacillati</taxon>
        <taxon>Actinomycetota</taxon>
        <taxon>Actinomycetes</taxon>
        <taxon>Micrococcales</taxon>
        <taxon>Demequinaceae</taxon>
        <taxon>Demequina</taxon>
    </lineage>
</organism>
<keyword evidence="2" id="KW-0378">Hydrolase</keyword>
<dbReference type="EC" id="3.1.3.48" evidence="2"/>
<feature type="domain" description="Tyrosine specific protein phosphatases" evidence="1">
    <location>
        <begin position="118"/>
        <end position="141"/>
    </location>
</feature>
<dbReference type="Proteomes" id="UP001172756">
    <property type="component" value="Unassembled WGS sequence"/>
</dbReference>
<evidence type="ECO:0000313" key="2">
    <source>
        <dbReference type="EMBL" id="MDN4484116.1"/>
    </source>
</evidence>